<evidence type="ECO:0000313" key="2">
    <source>
        <dbReference type="Proteomes" id="UP000076623"/>
    </source>
</evidence>
<dbReference type="Pfam" id="PF10720">
    <property type="entry name" value="DUF2515"/>
    <property type="match status" value="1"/>
</dbReference>
<sequence length="405" mass="48730">MVTSKRLFTKLTLLPFEMVINAIPFIHKEKVIWELSEIQKTLLQEEWRRIKRRTDGIKVNIQSNSKELVQRIRSETKRNNKNNITRTAAYLAFYNQHPEITWSFLAHMVSRNAGYFMSDLKGEYLPHILDEAFLEKLYDMLERGNSMIFEDAYPQLLLYEESKISGRSLFYLSHHFNVSPFIEGVWEVYLRQEDQSFLLPVAQIINEQSHIEKALLQKEEYKQLLDSISYRLQEWLKLSQILFPIWPLKRSIGRNMNHFKNPNERIRLGQHLYSTLFQPQFVTKIHRFANIFPHTGSRCDYDNDSFKAYYSPPEKFPKEKLSFFKTKKTKKIYSPFLLDVWKHPFHGPHPFSDWFDDEEYVIKKMKLVDKRSPSTWMTYWSGLHKIESVFLFNRYYQLLKKNRNL</sequence>
<evidence type="ECO:0008006" key="3">
    <source>
        <dbReference type="Google" id="ProtNLM"/>
    </source>
</evidence>
<accession>A0A160ILP5</accession>
<gene>
    <name evidence="1" type="ORF">ABE65_009605</name>
</gene>
<dbReference type="AlphaFoldDB" id="A0A160ILP5"/>
<keyword evidence="2" id="KW-1185">Reference proteome</keyword>
<proteinExistence type="predicted"/>
<dbReference type="Proteomes" id="UP000076623">
    <property type="component" value="Chromosome"/>
</dbReference>
<dbReference type="STRING" id="1221500.ABE65_009605"/>
<dbReference type="KEGG" id="fpn:ABE65_009605"/>
<dbReference type="EMBL" id="CP015378">
    <property type="protein sequence ID" value="ANC77041.1"/>
    <property type="molecule type" value="Genomic_DNA"/>
</dbReference>
<dbReference type="RefSeq" id="WP_066394081.1">
    <property type="nucleotide sequence ID" value="NZ_CP015378.1"/>
</dbReference>
<protein>
    <recommendedName>
        <fullName evidence="3">DUF2515 domain-containing protein</fullName>
    </recommendedName>
</protein>
<name>A0A160ILP5_9BACL</name>
<dbReference type="InterPro" id="IPR019658">
    <property type="entry name" value="DUF2515"/>
</dbReference>
<evidence type="ECO:0000313" key="1">
    <source>
        <dbReference type="EMBL" id="ANC77041.1"/>
    </source>
</evidence>
<organism evidence="1 2">
    <name type="scientific">Fictibacillus phosphorivorans</name>
    <dbReference type="NCBI Taxonomy" id="1221500"/>
    <lineage>
        <taxon>Bacteria</taxon>
        <taxon>Bacillati</taxon>
        <taxon>Bacillota</taxon>
        <taxon>Bacilli</taxon>
        <taxon>Bacillales</taxon>
        <taxon>Fictibacillaceae</taxon>
        <taxon>Fictibacillus</taxon>
    </lineage>
</organism>
<reference evidence="1 2" key="1">
    <citation type="submission" date="2016-04" db="EMBL/GenBank/DDBJ databases">
        <title>Complete genome sequence of Fictibacillus phosphorivorans G25-29, a strain toxic to nematodes.</title>
        <authorList>
            <person name="Zheng Z."/>
        </authorList>
    </citation>
    <scope>NUCLEOTIDE SEQUENCE [LARGE SCALE GENOMIC DNA]</scope>
    <source>
        <strain evidence="1 2">G25-29</strain>
    </source>
</reference>